<dbReference type="Pfam" id="PF14846">
    <property type="entry name" value="DUF4485"/>
    <property type="match status" value="1"/>
</dbReference>
<gene>
    <name evidence="2" type="ORF">RN001_006211</name>
</gene>
<protein>
    <recommendedName>
        <fullName evidence="1">DUF4485 domain-containing protein</fullName>
    </recommendedName>
</protein>
<evidence type="ECO:0000313" key="3">
    <source>
        <dbReference type="Proteomes" id="UP001353858"/>
    </source>
</evidence>
<keyword evidence="3" id="KW-1185">Reference proteome</keyword>
<organism evidence="2 3">
    <name type="scientific">Aquatica leii</name>
    <dbReference type="NCBI Taxonomy" id="1421715"/>
    <lineage>
        <taxon>Eukaryota</taxon>
        <taxon>Metazoa</taxon>
        <taxon>Ecdysozoa</taxon>
        <taxon>Arthropoda</taxon>
        <taxon>Hexapoda</taxon>
        <taxon>Insecta</taxon>
        <taxon>Pterygota</taxon>
        <taxon>Neoptera</taxon>
        <taxon>Endopterygota</taxon>
        <taxon>Coleoptera</taxon>
        <taxon>Polyphaga</taxon>
        <taxon>Elateriformia</taxon>
        <taxon>Elateroidea</taxon>
        <taxon>Lampyridae</taxon>
        <taxon>Luciolinae</taxon>
        <taxon>Aquatica</taxon>
    </lineage>
</organism>
<evidence type="ECO:0000259" key="1">
    <source>
        <dbReference type="Pfam" id="PF14846"/>
    </source>
</evidence>
<accession>A0AAN7Q2E7</accession>
<proteinExistence type="predicted"/>
<dbReference type="InterPro" id="IPR027831">
    <property type="entry name" value="DUF4485"/>
</dbReference>
<dbReference type="Proteomes" id="UP001353858">
    <property type="component" value="Unassembled WGS sequence"/>
</dbReference>
<dbReference type="AlphaFoldDB" id="A0AAN7Q2E7"/>
<dbReference type="EMBL" id="JARPUR010000002">
    <property type="protein sequence ID" value="KAK4882892.1"/>
    <property type="molecule type" value="Genomic_DNA"/>
</dbReference>
<sequence>MANPVQALNDNFFYNSMLARALVPLLPALNRSPIRMWLDKLHEMDSSPEEMGIRNDYMWFLLLMLQSKKVSEPFSNAPPHELQPLRTILSPKVYEEILSATDRNMSWLEHVNENVNSNQKPTRVSSHPAKFFENQPLPKNGIICYMAAFSDHDF</sequence>
<name>A0AAN7Q2E7_9COLE</name>
<comment type="caution">
    <text evidence="2">The sequence shown here is derived from an EMBL/GenBank/DDBJ whole genome shotgun (WGS) entry which is preliminary data.</text>
</comment>
<evidence type="ECO:0000313" key="2">
    <source>
        <dbReference type="EMBL" id="KAK4882892.1"/>
    </source>
</evidence>
<feature type="domain" description="DUF4485" evidence="1">
    <location>
        <begin position="8"/>
        <end position="87"/>
    </location>
</feature>
<reference evidence="3" key="1">
    <citation type="submission" date="2023-01" db="EMBL/GenBank/DDBJ databases">
        <title>Key to firefly adult light organ development and bioluminescence: homeobox transcription factors regulate luciferase expression and transportation to peroxisome.</title>
        <authorList>
            <person name="Fu X."/>
        </authorList>
    </citation>
    <scope>NUCLEOTIDE SEQUENCE [LARGE SCALE GENOMIC DNA]</scope>
</reference>